<dbReference type="AlphaFoldDB" id="A0AAW2N819"/>
<dbReference type="PANTHER" id="PTHR10353">
    <property type="entry name" value="GLYCOSYL HYDROLASE"/>
    <property type="match status" value="1"/>
</dbReference>
<gene>
    <name evidence="3" type="ORF">Sangu_1447400</name>
</gene>
<dbReference type="SUPFAM" id="SSF51445">
    <property type="entry name" value="(Trans)glycosidases"/>
    <property type="match status" value="1"/>
</dbReference>
<dbReference type="EMBL" id="JACGWK010000008">
    <property type="protein sequence ID" value="KAL0339253.1"/>
    <property type="molecule type" value="Genomic_DNA"/>
</dbReference>
<proteinExistence type="inferred from homology"/>
<evidence type="ECO:0000256" key="1">
    <source>
        <dbReference type="ARBA" id="ARBA00010838"/>
    </source>
</evidence>
<dbReference type="PRINTS" id="PR00131">
    <property type="entry name" value="GLHYDRLASE1"/>
</dbReference>
<accession>A0AAW2N819</accession>
<feature type="non-terminal residue" evidence="3">
    <location>
        <position position="1"/>
    </location>
</feature>
<comment type="caution">
    <text evidence="3">The sequence shown here is derived from an EMBL/GenBank/DDBJ whole genome shotgun (WGS) entry which is preliminary data.</text>
</comment>
<evidence type="ECO:0000256" key="2">
    <source>
        <dbReference type="RuleBase" id="RU003690"/>
    </source>
</evidence>
<dbReference type="InterPro" id="IPR001360">
    <property type="entry name" value="Glyco_hydro_1"/>
</dbReference>
<dbReference type="PANTHER" id="PTHR10353:SF318">
    <property type="entry name" value="BETA-GLUCOSIDASE 31-RELATED"/>
    <property type="match status" value="1"/>
</dbReference>
<name>A0AAW2N819_9LAMI</name>
<reference evidence="3" key="2">
    <citation type="journal article" date="2024" name="Plant">
        <title>Genomic evolution and insights into agronomic trait innovations of Sesamum species.</title>
        <authorList>
            <person name="Miao H."/>
            <person name="Wang L."/>
            <person name="Qu L."/>
            <person name="Liu H."/>
            <person name="Sun Y."/>
            <person name="Le M."/>
            <person name="Wang Q."/>
            <person name="Wei S."/>
            <person name="Zheng Y."/>
            <person name="Lin W."/>
            <person name="Duan Y."/>
            <person name="Cao H."/>
            <person name="Xiong S."/>
            <person name="Wang X."/>
            <person name="Wei L."/>
            <person name="Li C."/>
            <person name="Ma Q."/>
            <person name="Ju M."/>
            <person name="Zhao R."/>
            <person name="Li G."/>
            <person name="Mu C."/>
            <person name="Tian Q."/>
            <person name="Mei H."/>
            <person name="Zhang T."/>
            <person name="Gao T."/>
            <person name="Zhang H."/>
        </authorList>
    </citation>
    <scope>NUCLEOTIDE SEQUENCE</scope>
    <source>
        <strain evidence="3">G01</strain>
    </source>
</reference>
<evidence type="ECO:0000313" key="3">
    <source>
        <dbReference type="EMBL" id="KAL0339253.1"/>
    </source>
</evidence>
<dbReference type="GO" id="GO:0005975">
    <property type="term" value="P:carbohydrate metabolic process"/>
    <property type="evidence" value="ECO:0007669"/>
    <property type="project" value="InterPro"/>
</dbReference>
<sequence length="56" mass="6631">QGVNVKGFFAWSLLDNFEWASGYTLRFGICYIDYKNNLTRIPKKSAFWFKDFLNAK</sequence>
<dbReference type="InterPro" id="IPR017853">
    <property type="entry name" value="GH"/>
</dbReference>
<comment type="similarity">
    <text evidence="1 2">Belongs to the glycosyl hydrolase 1 family.</text>
</comment>
<dbReference type="GO" id="GO:0008422">
    <property type="term" value="F:beta-glucosidase activity"/>
    <property type="evidence" value="ECO:0007669"/>
    <property type="project" value="TreeGrafter"/>
</dbReference>
<protein>
    <submittedName>
        <fullName evidence="3">Beta-glucosidase 42</fullName>
    </submittedName>
</protein>
<reference evidence="3" key="1">
    <citation type="submission" date="2020-06" db="EMBL/GenBank/DDBJ databases">
        <authorList>
            <person name="Li T."/>
            <person name="Hu X."/>
            <person name="Zhang T."/>
            <person name="Song X."/>
            <person name="Zhang H."/>
            <person name="Dai N."/>
            <person name="Sheng W."/>
            <person name="Hou X."/>
            <person name="Wei L."/>
        </authorList>
    </citation>
    <scope>NUCLEOTIDE SEQUENCE</scope>
    <source>
        <strain evidence="3">G01</strain>
        <tissue evidence="3">Leaf</tissue>
    </source>
</reference>
<dbReference type="Gene3D" id="3.20.20.80">
    <property type="entry name" value="Glycosidases"/>
    <property type="match status" value="1"/>
</dbReference>
<dbReference type="Pfam" id="PF00232">
    <property type="entry name" value="Glyco_hydro_1"/>
    <property type="match status" value="1"/>
</dbReference>
<organism evidence="3">
    <name type="scientific">Sesamum angustifolium</name>
    <dbReference type="NCBI Taxonomy" id="2727405"/>
    <lineage>
        <taxon>Eukaryota</taxon>
        <taxon>Viridiplantae</taxon>
        <taxon>Streptophyta</taxon>
        <taxon>Embryophyta</taxon>
        <taxon>Tracheophyta</taxon>
        <taxon>Spermatophyta</taxon>
        <taxon>Magnoliopsida</taxon>
        <taxon>eudicotyledons</taxon>
        <taxon>Gunneridae</taxon>
        <taxon>Pentapetalae</taxon>
        <taxon>asterids</taxon>
        <taxon>lamiids</taxon>
        <taxon>Lamiales</taxon>
        <taxon>Pedaliaceae</taxon>
        <taxon>Sesamum</taxon>
    </lineage>
</organism>